<keyword evidence="2" id="KW-0472">Membrane</keyword>
<evidence type="ECO:0000256" key="2">
    <source>
        <dbReference type="SAM" id="Phobius"/>
    </source>
</evidence>
<gene>
    <name evidence="3" type="ORF">P0O15_04005</name>
</gene>
<sequence length="251" mass="28032">MTLPAILAPAALVLLLLFALLALILLVPIDLEGRASWGRGPPETRMRIGWLFGRLHKDFTSSDELEPSEKGVEQTSDMEGEKEEHEEEEEEEGQREVRRGRGTSRIALGVMRTEGFLESLSRLLRGLLGTLQVRSLSIDMRIGLPDPADTGEAVGLLSAALAPLEGFSPVRARIVPSFAGEEIAGAVEGGLRIWPIKAVPPIARFLLSPPPWRAGWKAASALWRGEVPWKRWRRMRPLGWIEERKRRRGKW</sequence>
<dbReference type="Pfam" id="PF11167">
    <property type="entry name" value="DUF2953"/>
    <property type="match status" value="1"/>
</dbReference>
<evidence type="ECO:0000256" key="1">
    <source>
        <dbReference type="SAM" id="MobiDB-lite"/>
    </source>
</evidence>
<keyword evidence="4" id="KW-1185">Reference proteome</keyword>
<feature type="compositionally biased region" description="Acidic residues" evidence="1">
    <location>
        <begin position="76"/>
        <end position="93"/>
    </location>
</feature>
<feature type="transmembrane region" description="Helical" evidence="2">
    <location>
        <begin position="6"/>
        <end position="29"/>
    </location>
</feature>
<organism evidence="3 4">
    <name type="scientific">Candidatus Methanocrinis natronophilus</name>
    <dbReference type="NCBI Taxonomy" id="3033396"/>
    <lineage>
        <taxon>Archaea</taxon>
        <taxon>Methanobacteriati</taxon>
        <taxon>Methanobacteriota</taxon>
        <taxon>Stenosarchaea group</taxon>
        <taxon>Methanomicrobia</taxon>
        <taxon>Methanotrichales</taxon>
        <taxon>Methanotrichaceae</taxon>
        <taxon>Methanocrinis</taxon>
    </lineage>
</organism>
<dbReference type="Proteomes" id="UP001220010">
    <property type="component" value="Unassembled WGS sequence"/>
</dbReference>
<comment type="caution">
    <text evidence="3">The sequence shown here is derived from an EMBL/GenBank/DDBJ whole genome shotgun (WGS) entry which is preliminary data.</text>
</comment>
<keyword evidence="2" id="KW-1133">Transmembrane helix</keyword>
<protein>
    <submittedName>
        <fullName evidence="3">DUF2953 domain-containing protein</fullName>
    </submittedName>
</protein>
<evidence type="ECO:0000313" key="3">
    <source>
        <dbReference type="EMBL" id="MDF0590335.1"/>
    </source>
</evidence>
<dbReference type="InterPro" id="IPR021338">
    <property type="entry name" value="DUF2953"/>
</dbReference>
<feature type="region of interest" description="Disordered" evidence="1">
    <location>
        <begin position="61"/>
        <end position="99"/>
    </location>
</feature>
<dbReference type="RefSeq" id="WP_316966082.1">
    <property type="nucleotide sequence ID" value="NZ_JARFPK010000010.1"/>
</dbReference>
<accession>A0ABT5X6M2</accession>
<name>A0ABT5X6M2_9EURY</name>
<keyword evidence="2" id="KW-0812">Transmembrane</keyword>
<dbReference type="EMBL" id="JARFPK010000010">
    <property type="protein sequence ID" value="MDF0590335.1"/>
    <property type="molecule type" value="Genomic_DNA"/>
</dbReference>
<evidence type="ECO:0000313" key="4">
    <source>
        <dbReference type="Proteomes" id="UP001220010"/>
    </source>
</evidence>
<proteinExistence type="predicted"/>
<reference evidence="3 4" key="1">
    <citation type="submission" date="2023-03" db="EMBL/GenBank/DDBJ databases">
        <title>WGS of Methanotrichaceae archaeon Mx.</title>
        <authorList>
            <person name="Sorokin D.Y."/>
            <person name="Merkel A.Y."/>
        </authorList>
    </citation>
    <scope>NUCLEOTIDE SEQUENCE [LARGE SCALE GENOMIC DNA]</scope>
    <source>
        <strain evidence="3 4">Mx</strain>
    </source>
</reference>